<dbReference type="KEGG" id="bfz:BAU07_25415"/>
<gene>
    <name evidence="2" type="ORF">BAU07_25415</name>
</gene>
<dbReference type="AlphaFoldDB" id="A0A193GJI4"/>
<keyword evidence="1" id="KW-0812">Transmembrane</keyword>
<sequence>MLLGVQLLMQVLFQGSEGVRLIRAIAELHPSMLIFKSVVAIVLACSCLLSLLAGIMLFARRRPFTVKALYSALWIGGPVTGLVILSATAVALDLTFAKVWDSSAPFSLLRSVIVAGLWSLYLYRSRIVRARYRMESISTTSGGQRNLPPRSI</sequence>
<organism evidence="2 3">
    <name type="scientific">Bordetella flabilis</name>
    <dbReference type="NCBI Taxonomy" id="463014"/>
    <lineage>
        <taxon>Bacteria</taxon>
        <taxon>Pseudomonadati</taxon>
        <taxon>Pseudomonadota</taxon>
        <taxon>Betaproteobacteria</taxon>
        <taxon>Burkholderiales</taxon>
        <taxon>Alcaligenaceae</taxon>
        <taxon>Bordetella</taxon>
    </lineage>
</organism>
<accession>A0A193GJI4</accession>
<feature type="transmembrane region" description="Helical" evidence="1">
    <location>
        <begin position="71"/>
        <end position="92"/>
    </location>
</feature>
<evidence type="ECO:0008006" key="4">
    <source>
        <dbReference type="Google" id="ProtNLM"/>
    </source>
</evidence>
<keyword evidence="3" id="KW-1185">Reference proteome</keyword>
<reference evidence="2 3" key="1">
    <citation type="submission" date="2016-06" db="EMBL/GenBank/DDBJ databases">
        <title>Complete genome sequences of Bordetella bronchialis and Bordetella flabilis.</title>
        <authorList>
            <person name="LiPuma J.J."/>
            <person name="Spilker T."/>
        </authorList>
    </citation>
    <scope>NUCLEOTIDE SEQUENCE [LARGE SCALE GENOMIC DNA]</scope>
    <source>
        <strain evidence="2 3">AU10664</strain>
    </source>
</reference>
<keyword evidence="1" id="KW-0472">Membrane</keyword>
<name>A0A193GJI4_9BORD</name>
<dbReference type="Proteomes" id="UP000091926">
    <property type="component" value="Chromosome"/>
</dbReference>
<evidence type="ECO:0000256" key="1">
    <source>
        <dbReference type="SAM" id="Phobius"/>
    </source>
</evidence>
<dbReference type="EMBL" id="CP016172">
    <property type="protein sequence ID" value="ANN80005.1"/>
    <property type="molecule type" value="Genomic_DNA"/>
</dbReference>
<evidence type="ECO:0000313" key="2">
    <source>
        <dbReference type="EMBL" id="ANN80005.1"/>
    </source>
</evidence>
<feature type="transmembrane region" description="Helical" evidence="1">
    <location>
        <begin position="104"/>
        <end position="123"/>
    </location>
</feature>
<proteinExistence type="predicted"/>
<protein>
    <recommendedName>
        <fullName evidence="4">DUF2569 domain-containing protein</fullName>
    </recommendedName>
</protein>
<keyword evidence="1" id="KW-1133">Transmembrane helix</keyword>
<evidence type="ECO:0000313" key="3">
    <source>
        <dbReference type="Proteomes" id="UP000091926"/>
    </source>
</evidence>
<feature type="transmembrane region" description="Helical" evidence="1">
    <location>
        <begin position="34"/>
        <end position="59"/>
    </location>
</feature>